<name>A0A2I4EK40_JUGRE</name>
<dbReference type="SUPFAM" id="SSF48264">
    <property type="entry name" value="Cytochrome P450"/>
    <property type="match status" value="1"/>
</dbReference>
<dbReference type="PRINTS" id="PR00385">
    <property type="entry name" value="P450"/>
</dbReference>
<dbReference type="Gramene" id="Jr07_16810_p1">
    <property type="protein sequence ID" value="cds.Jr07_16810_p1"/>
    <property type="gene ID" value="Jr07_16810"/>
</dbReference>
<dbReference type="FunFam" id="1.10.630.10:FF:000007">
    <property type="entry name" value="Cytochrome P450 76C4"/>
    <property type="match status" value="1"/>
</dbReference>
<feature type="binding site" description="axial binding residue" evidence="5">
    <location>
        <position position="444"/>
    </location>
    <ligand>
        <name>heme</name>
        <dbReference type="ChEBI" id="CHEBI:30413"/>
    </ligand>
    <ligandPart>
        <name>Fe</name>
        <dbReference type="ChEBI" id="CHEBI:18248"/>
    </ligandPart>
</feature>
<dbReference type="InterPro" id="IPR036396">
    <property type="entry name" value="Cyt_P450_sf"/>
</dbReference>
<dbReference type="GO" id="GO:0016705">
    <property type="term" value="F:oxidoreductase activity, acting on paired donors, with incorporation or reduction of molecular oxygen"/>
    <property type="evidence" value="ECO:0007669"/>
    <property type="project" value="InterPro"/>
</dbReference>
<dbReference type="AlphaFoldDB" id="A0A2I4EK40"/>
<dbReference type="PROSITE" id="PS00086">
    <property type="entry name" value="CYTOCHROME_P450"/>
    <property type="match status" value="1"/>
</dbReference>
<dbReference type="Gene3D" id="1.10.630.10">
    <property type="entry name" value="Cytochrome P450"/>
    <property type="match status" value="1"/>
</dbReference>
<keyword evidence="4 5" id="KW-0408">Iron</keyword>
<dbReference type="STRING" id="51240.A0A2I4EK40"/>
<evidence type="ECO:0000313" key="7">
    <source>
        <dbReference type="Proteomes" id="UP000235220"/>
    </source>
</evidence>
<dbReference type="InterPro" id="IPR017972">
    <property type="entry name" value="Cyt_P450_CS"/>
</dbReference>
<dbReference type="CDD" id="cd11073">
    <property type="entry name" value="CYP76-like"/>
    <property type="match status" value="1"/>
</dbReference>
<dbReference type="Proteomes" id="UP000235220">
    <property type="component" value="Chromosome 7"/>
</dbReference>
<evidence type="ECO:0000256" key="6">
    <source>
        <dbReference type="RuleBase" id="RU000461"/>
    </source>
</evidence>
<organism evidence="7 8">
    <name type="scientific">Juglans regia</name>
    <name type="common">English walnut</name>
    <dbReference type="NCBI Taxonomy" id="51240"/>
    <lineage>
        <taxon>Eukaryota</taxon>
        <taxon>Viridiplantae</taxon>
        <taxon>Streptophyta</taxon>
        <taxon>Embryophyta</taxon>
        <taxon>Tracheophyta</taxon>
        <taxon>Spermatophyta</taxon>
        <taxon>Magnoliopsida</taxon>
        <taxon>eudicotyledons</taxon>
        <taxon>Gunneridae</taxon>
        <taxon>Pentapetalae</taxon>
        <taxon>rosids</taxon>
        <taxon>fabids</taxon>
        <taxon>Fagales</taxon>
        <taxon>Juglandaceae</taxon>
        <taxon>Juglans</taxon>
    </lineage>
</organism>
<proteinExistence type="inferred from homology"/>
<evidence type="ECO:0000256" key="5">
    <source>
        <dbReference type="PIRSR" id="PIRSR602401-1"/>
    </source>
</evidence>
<reference evidence="8" key="1">
    <citation type="submission" date="2025-08" db="UniProtKB">
        <authorList>
            <consortium name="RefSeq"/>
        </authorList>
    </citation>
    <scope>IDENTIFICATION</scope>
    <source>
        <tissue evidence="8">Leaves</tissue>
    </source>
</reference>
<evidence type="ECO:0000256" key="4">
    <source>
        <dbReference type="ARBA" id="ARBA00023004"/>
    </source>
</evidence>
<evidence type="ECO:0000256" key="1">
    <source>
        <dbReference type="ARBA" id="ARBA00010617"/>
    </source>
</evidence>
<keyword evidence="5 6" id="KW-0349">Heme</keyword>
<dbReference type="GO" id="GO:0020037">
    <property type="term" value="F:heme binding"/>
    <property type="evidence" value="ECO:0007669"/>
    <property type="project" value="InterPro"/>
</dbReference>
<dbReference type="InterPro" id="IPR002401">
    <property type="entry name" value="Cyt_P450_E_grp-I"/>
</dbReference>
<dbReference type="InterPro" id="IPR001128">
    <property type="entry name" value="Cyt_P450"/>
</dbReference>
<evidence type="ECO:0000256" key="2">
    <source>
        <dbReference type="ARBA" id="ARBA00022723"/>
    </source>
</evidence>
<dbReference type="GeneID" id="108990293"/>
<dbReference type="PANTHER" id="PTHR47950:SF48">
    <property type="entry name" value="CYTOCHROME P450 FAMILY PROTEIN, EXPRESSED"/>
    <property type="match status" value="1"/>
</dbReference>
<evidence type="ECO:0000256" key="3">
    <source>
        <dbReference type="ARBA" id="ARBA00023002"/>
    </source>
</evidence>
<dbReference type="Pfam" id="PF00067">
    <property type="entry name" value="p450"/>
    <property type="match status" value="1"/>
</dbReference>
<protein>
    <submittedName>
        <fullName evidence="8">Geraniol 8-hydroxylase-like</fullName>
    </submittedName>
</protein>
<dbReference type="OrthoDB" id="2789670at2759"/>
<keyword evidence="2 5" id="KW-0479">Metal-binding</keyword>
<sequence length="501" mass="55838">MDFLGLLLCAIFTCILVHSLNSLLGWKKRSAIKYPPGPNGFPIIGNLFELGDKPHMSLAKLSQIHGPIMSLKLGCITTVVVSSPLMAKEVLQTHDISFSNRTVPDALRSYKHDEFGLPWMPMSSRWRSIRKICNLHMFSGKKLDGNHHLRRSKVQELLSEVQKCCEAGCAVAIGEVAFGTSLNFLSSTIFSMDLDSQPGSGSVQDFKTLVRHMTEAGGKPNLADYFPILRKIDPQGIRSRHKIFTGEMMQLFNQMIAVRLQLRKVPGYVTSNDMLDALLDISENNSEEIDTSRIEHLLLDLFVAGTDTTASTLEFSMAELLRNPETLMKARAELENTIGKGNPVQESDISRLPYLQAIVKETFRLHPTAPLLIPRKAPDADTAIAGFTVPKGAQVLVNAWAIGRDPSTWDNPISFEPERFLRSDIDVRGQNFELIPFGSGRRICPGLPLAIRMIHLMLGSLIHSFDWKLEDGVSTEDLNMEEKFGITLQMAHPLRAVPILR</sequence>
<accession>A0A2I4EK40</accession>
<comment type="cofactor">
    <cofactor evidence="5">
        <name>heme</name>
        <dbReference type="ChEBI" id="CHEBI:30413"/>
    </cofactor>
</comment>
<dbReference type="KEGG" id="jre:108990293"/>
<dbReference type="GO" id="GO:0004497">
    <property type="term" value="F:monooxygenase activity"/>
    <property type="evidence" value="ECO:0007669"/>
    <property type="project" value="UniProtKB-KW"/>
</dbReference>
<evidence type="ECO:0000313" key="8">
    <source>
        <dbReference type="RefSeq" id="XP_018819759.1"/>
    </source>
</evidence>
<keyword evidence="7" id="KW-1185">Reference proteome</keyword>
<dbReference type="RefSeq" id="XP_018819759.1">
    <property type="nucleotide sequence ID" value="XM_018964214.2"/>
</dbReference>
<comment type="similarity">
    <text evidence="1 6">Belongs to the cytochrome P450 family.</text>
</comment>
<dbReference type="PANTHER" id="PTHR47950">
    <property type="entry name" value="CYTOCHROME P450, FAMILY 76, SUBFAMILY C, POLYPEPTIDE 5-RELATED"/>
    <property type="match status" value="1"/>
</dbReference>
<dbReference type="PRINTS" id="PR00463">
    <property type="entry name" value="EP450I"/>
</dbReference>
<dbReference type="GO" id="GO:0005506">
    <property type="term" value="F:iron ion binding"/>
    <property type="evidence" value="ECO:0007669"/>
    <property type="project" value="InterPro"/>
</dbReference>
<keyword evidence="3 6" id="KW-0560">Oxidoreductase</keyword>
<gene>
    <name evidence="8" type="primary">LOC108990293</name>
</gene>
<keyword evidence="6" id="KW-0503">Monooxygenase</keyword>